<dbReference type="STRING" id="2052828.ATO67_15355"/>
<dbReference type="EMBL" id="LNUW01000039">
    <property type="protein sequence ID" value="KXG83906.1"/>
    <property type="molecule type" value="Genomic_DNA"/>
</dbReference>
<gene>
    <name evidence="1" type="ORF">ATO67_15355</name>
</gene>
<proteinExistence type="predicted"/>
<dbReference type="Proteomes" id="UP000070498">
    <property type="component" value="Unassembled WGS sequence"/>
</dbReference>
<keyword evidence="2" id="KW-1185">Reference proteome</keyword>
<evidence type="ECO:0000313" key="1">
    <source>
        <dbReference type="EMBL" id="KXG83906.1"/>
    </source>
</evidence>
<evidence type="ECO:0000313" key="2">
    <source>
        <dbReference type="Proteomes" id="UP000070498"/>
    </source>
</evidence>
<protein>
    <submittedName>
        <fullName evidence="1">Uncharacterized protein</fullName>
    </submittedName>
</protein>
<dbReference type="RefSeq" id="WP_067651042.1">
    <property type="nucleotide sequence ID" value="NZ_KQ961031.1"/>
</dbReference>
<sequence length="271" mass="29506">MALVKFLTGLFRPKEDAEAPDPDVVEAELTADEEEQWDEHFFQESCLKRDRFWAAVGQVETDVLAHLISPSLTGGPDWPTTRQAYRVVRRKNTIIIATDGLSDPFRGVSGGENGFELELFIETPDIDPEHAGQAGDIGSIGKSWAFEIIRNVAGTVAGAGGINEQLDRYTVLSIEVPGVSHSDAVQMQVPKRFITDDDCIGILLGAPQPDFATEITDMPLSPVRIIPLTVITAAELNYIRANGASERIALAEKLTESGIGNVSAFMRPDMI</sequence>
<comment type="caution">
    <text evidence="1">The sequence shown here is derived from an EMBL/GenBank/DDBJ whole genome shotgun (WGS) entry which is preliminary data.</text>
</comment>
<dbReference type="AlphaFoldDB" id="A0A135NXP6"/>
<reference evidence="1 2" key="1">
    <citation type="submission" date="2015-11" db="EMBL/GenBank/DDBJ databases">
        <title>Draft genome sequence of Agrobacterium sp. R89-1.</title>
        <authorList>
            <person name="Zahradnik J."/>
            <person name="Kyslikova E."/>
            <person name="Palyzova A."/>
            <person name="Kyslik P."/>
        </authorList>
    </citation>
    <scope>NUCLEOTIDE SEQUENCE [LARGE SCALE GENOMIC DNA]</scope>
    <source>
        <strain evidence="1 2">R89-1</strain>
    </source>
</reference>
<accession>A0A135NXP6</accession>
<name>A0A135NXP6_9HYPH</name>
<organism evidence="1 2">
    <name type="scientific">Agrobacterium bohemicum</name>
    <dbReference type="NCBI Taxonomy" id="2052828"/>
    <lineage>
        <taxon>Bacteria</taxon>
        <taxon>Pseudomonadati</taxon>
        <taxon>Pseudomonadota</taxon>
        <taxon>Alphaproteobacteria</taxon>
        <taxon>Hyphomicrobiales</taxon>
        <taxon>Rhizobiaceae</taxon>
        <taxon>Rhizobium/Agrobacterium group</taxon>
        <taxon>Agrobacterium</taxon>
    </lineage>
</organism>